<organism evidence="3">
    <name type="scientific">Naegleria gruberi</name>
    <name type="common">Amoeba</name>
    <dbReference type="NCBI Taxonomy" id="5762"/>
    <lineage>
        <taxon>Eukaryota</taxon>
        <taxon>Discoba</taxon>
        <taxon>Heterolobosea</taxon>
        <taxon>Tetramitia</taxon>
        <taxon>Eutetramitia</taxon>
        <taxon>Vahlkampfiidae</taxon>
        <taxon>Naegleria</taxon>
    </lineage>
</organism>
<dbReference type="AlphaFoldDB" id="D2V3R4"/>
<evidence type="ECO:0000313" key="3">
    <source>
        <dbReference type="Proteomes" id="UP000006671"/>
    </source>
</evidence>
<feature type="coiled-coil region" evidence="1">
    <location>
        <begin position="57"/>
        <end position="91"/>
    </location>
</feature>
<keyword evidence="1" id="KW-0175">Coiled coil</keyword>
<reference evidence="2 3" key="1">
    <citation type="journal article" date="2010" name="Cell">
        <title>The genome of Naegleria gruberi illuminates early eukaryotic versatility.</title>
        <authorList>
            <person name="Fritz-Laylin L.K."/>
            <person name="Prochnik S.E."/>
            <person name="Ginger M.L."/>
            <person name="Dacks J.B."/>
            <person name="Carpenter M.L."/>
            <person name="Field M.C."/>
            <person name="Kuo A."/>
            <person name="Paredez A."/>
            <person name="Chapman J."/>
            <person name="Pham J."/>
            <person name="Shu S."/>
            <person name="Neupane R."/>
            <person name="Cipriano M."/>
            <person name="Mancuso J."/>
            <person name="Tu H."/>
            <person name="Salamov A."/>
            <person name="Lindquist E."/>
            <person name="Shapiro H."/>
            <person name="Lucas S."/>
            <person name="Grigoriev I.V."/>
            <person name="Cande W.Z."/>
            <person name="Fulton C."/>
            <person name="Rokhsar D.S."/>
            <person name="Dawson S.C."/>
        </authorList>
    </citation>
    <scope>NUCLEOTIDE SEQUENCE [LARGE SCALE GENOMIC DNA]</scope>
    <source>
        <strain evidence="2 3">NEG-M</strain>
    </source>
</reference>
<dbReference type="KEGG" id="ngr:NAEGRDRAFT_63461"/>
<gene>
    <name evidence="2" type="ORF">NAEGRDRAFT_63461</name>
</gene>
<dbReference type="EMBL" id="GG738850">
    <property type="protein sequence ID" value="EFC48680.1"/>
    <property type="molecule type" value="Genomic_DNA"/>
</dbReference>
<name>D2V3R4_NAEGR</name>
<dbReference type="VEuPathDB" id="AmoebaDB:NAEGRDRAFT_63461"/>
<dbReference type="Proteomes" id="UP000006671">
    <property type="component" value="Unassembled WGS sequence"/>
</dbReference>
<dbReference type="RefSeq" id="XP_002681424.1">
    <property type="nucleotide sequence ID" value="XM_002681378.1"/>
</dbReference>
<keyword evidence="3" id="KW-1185">Reference proteome</keyword>
<sequence length="127" mass="14721">MFPHSPSKTVMAMIQGGDLKPKSPPPSTLRGLVSNNFENEVQEVTAKFIQSLQVIRNETIEQAKQQIEVERQELEMEKKEWEMEKERLLKMNPIQDEIVYLDVGGKLFTTSIQTLKNCYPILDWKVN</sequence>
<evidence type="ECO:0000256" key="1">
    <source>
        <dbReference type="SAM" id="Coils"/>
    </source>
</evidence>
<dbReference type="GeneID" id="8862325"/>
<dbReference type="InParanoid" id="D2V3R4"/>
<accession>D2V3R4</accession>
<evidence type="ECO:0000313" key="2">
    <source>
        <dbReference type="EMBL" id="EFC48680.1"/>
    </source>
</evidence>
<protein>
    <submittedName>
        <fullName evidence="2">Predicted protein</fullName>
    </submittedName>
</protein>
<proteinExistence type="predicted"/>